<proteinExistence type="predicted"/>
<dbReference type="RefSeq" id="WP_188790896.1">
    <property type="nucleotide sequence ID" value="NZ_BMJV01000005.1"/>
</dbReference>
<accession>A0A8J2ZL44</accession>
<sequence length="54" mass="6006">MTTDRTVGTRRCERDDLMQMLIGAGIPLEGGIEALLDRIETGRDAEQFGRGRAR</sequence>
<reference evidence="1" key="2">
    <citation type="submission" date="2020-09" db="EMBL/GenBank/DDBJ databases">
        <authorList>
            <person name="Sun Q."/>
            <person name="Zhou Y."/>
        </authorList>
    </citation>
    <scope>NUCLEOTIDE SEQUENCE</scope>
    <source>
        <strain evidence="1">CGMCC 1.15762</strain>
    </source>
</reference>
<gene>
    <name evidence="1" type="ORF">GCM10011415_28620</name>
</gene>
<keyword evidence="2" id="KW-1185">Reference proteome</keyword>
<dbReference type="AlphaFoldDB" id="A0A8J2ZL44"/>
<reference evidence="1" key="1">
    <citation type="journal article" date="2014" name="Int. J. Syst. Evol. Microbiol.">
        <title>Complete genome sequence of Corynebacterium casei LMG S-19264T (=DSM 44701T), isolated from a smear-ripened cheese.</title>
        <authorList>
            <consortium name="US DOE Joint Genome Institute (JGI-PGF)"/>
            <person name="Walter F."/>
            <person name="Albersmeier A."/>
            <person name="Kalinowski J."/>
            <person name="Ruckert C."/>
        </authorList>
    </citation>
    <scope>NUCLEOTIDE SEQUENCE</scope>
    <source>
        <strain evidence="1">CGMCC 1.15762</strain>
    </source>
</reference>
<dbReference type="EMBL" id="BMJV01000005">
    <property type="protein sequence ID" value="GGG77954.1"/>
    <property type="molecule type" value="Genomic_DNA"/>
</dbReference>
<organism evidence="1 2">
    <name type="scientific">Salipiger pallidus</name>
    <dbReference type="NCBI Taxonomy" id="1775170"/>
    <lineage>
        <taxon>Bacteria</taxon>
        <taxon>Pseudomonadati</taxon>
        <taxon>Pseudomonadota</taxon>
        <taxon>Alphaproteobacteria</taxon>
        <taxon>Rhodobacterales</taxon>
        <taxon>Roseobacteraceae</taxon>
        <taxon>Salipiger</taxon>
    </lineage>
</organism>
<evidence type="ECO:0000313" key="2">
    <source>
        <dbReference type="Proteomes" id="UP000617145"/>
    </source>
</evidence>
<protein>
    <submittedName>
        <fullName evidence="1">Uncharacterized protein</fullName>
    </submittedName>
</protein>
<evidence type="ECO:0000313" key="1">
    <source>
        <dbReference type="EMBL" id="GGG77954.1"/>
    </source>
</evidence>
<dbReference type="Proteomes" id="UP000617145">
    <property type="component" value="Unassembled WGS sequence"/>
</dbReference>
<name>A0A8J2ZL44_9RHOB</name>
<comment type="caution">
    <text evidence="1">The sequence shown here is derived from an EMBL/GenBank/DDBJ whole genome shotgun (WGS) entry which is preliminary data.</text>
</comment>